<dbReference type="EC" id="2.5.1.19" evidence="1"/>
<dbReference type="AlphaFoldDB" id="A0A916KAE5"/>
<feature type="binding site" evidence="1">
    <location>
        <position position="363"/>
    </location>
    <ligand>
        <name>3-phosphoshikimate</name>
        <dbReference type="ChEBI" id="CHEBI:145989"/>
    </ligand>
</feature>
<comment type="caution">
    <text evidence="1">Lacks conserved residue(s) required for the propagation of feature annotation.</text>
</comment>
<feature type="binding site" evidence="1">
    <location>
        <position position="193"/>
    </location>
    <ligand>
        <name>3-phosphoshikimate</name>
        <dbReference type="ChEBI" id="CHEBI:145989"/>
    </ligand>
</feature>
<evidence type="ECO:0000256" key="2">
    <source>
        <dbReference type="SAM" id="MobiDB-lite"/>
    </source>
</evidence>
<dbReference type="HAMAP" id="MF_00210">
    <property type="entry name" value="EPSP_synth"/>
    <property type="match status" value="1"/>
</dbReference>
<dbReference type="GO" id="GO:0005737">
    <property type="term" value="C:cytoplasm"/>
    <property type="evidence" value="ECO:0007669"/>
    <property type="project" value="UniProtKB-SubCell"/>
</dbReference>
<feature type="binding site" evidence="1">
    <location>
        <position position="367"/>
    </location>
    <ligand>
        <name>phosphoenolpyruvate</name>
        <dbReference type="ChEBI" id="CHEBI:58702"/>
    </ligand>
</feature>
<accession>A0A916KAE5</accession>
<keyword evidence="1" id="KW-0028">Amino-acid biosynthesis</keyword>
<dbReference type="PIRSF" id="PIRSF000505">
    <property type="entry name" value="EPSPS"/>
    <property type="match status" value="1"/>
</dbReference>
<comment type="subcellular location">
    <subcellularLocation>
        <location evidence="1">Cytoplasm</location>
    </subcellularLocation>
</comment>
<dbReference type="Pfam" id="PF00275">
    <property type="entry name" value="EPSP_synthase"/>
    <property type="match status" value="1"/>
</dbReference>
<dbReference type="RefSeq" id="WP_218095708.1">
    <property type="nucleotide sequence ID" value="NZ_CAJVAS010000052.1"/>
</dbReference>
<keyword evidence="1 4" id="KW-0808">Transferase</keyword>
<feature type="active site" description="Proton acceptor" evidence="1">
    <location>
        <position position="336"/>
    </location>
</feature>
<keyword evidence="1" id="KW-0963">Cytoplasm</keyword>
<dbReference type="PROSITE" id="PS00885">
    <property type="entry name" value="EPSP_SYNTHASE_2"/>
    <property type="match status" value="1"/>
</dbReference>
<reference evidence="4" key="1">
    <citation type="submission" date="2021-06" db="EMBL/GenBank/DDBJ databases">
        <authorList>
            <person name="Criscuolo A."/>
        </authorList>
    </citation>
    <scope>NUCLEOTIDE SEQUENCE</scope>
    <source>
        <strain evidence="4">CIP111600</strain>
    </source>
</reference>
<dbReference type="EMBL" id="CAJVAS010000052">
    <property type="protein sequence ID" value="CAG7650202.1"/>
    <property type="molecule type" value="Genomic_DNA"/>
</dbReference>
<feature type="binding site" evidence="1">
    <location>
        <position position="191"/>
    </location>
    <ligand>
        <name>3-phosphoshikimate</name>
        <dbReference type="ChEBI" id="CHEBI:145989"/>
    </ligand>
</feature>
<name>A0A916KAE5_9BACL</name>
<feature type="binding site" evidence="1">
    <location>
        <position position="46"/>
    </location>
    <ligand>
        <name>3-phosphoshikimate</name>
        <dbReference type="ChEBI" id="CHEBI:145989"/>
    </ligand>
</feature>
<dbReference type="PANTHER" id="PTHR21090">
    <property type="entry name" value="AROM/DEHYDROQUINATE SYNTHASE"/>
    <property type="match status" value="1"/>
</dbReference>
<feature type="binding site" evidence="1">
    <location>
        <position position="50"/>
    </location>
    <ligand>
        <name>3-phosphoshikimate</name>
        <dbReference type="ChEBI" id="CHEBI:145989"/>
    </ligand>
</feature>
<proteinExistence type="inferred from homology"/>
<dbReference type="GO" id="GO:0009423">
    <property type="term" value="P:chorismate biosynthetic process"/>
    <property type="evidence" value="ECO:0007669"/>
    <property type="project" value="UniProtKB-UniRule"/>
</dbReference>
<feature type="binding site" evidence="1">
    <location>
        <position position="336"/>
    </location>
    <ligand>
        <name>3-phosphoshikimate</name>
        <dbReference type="ChEBI" id="CHEBI:145989"/>
    </ligand>
</feature>
<dbReference type="InterPro" id="IPR001986">
    <property type="entry name" value="Enolpyruvate_Tfrase_dom"/>
</dbReference>
<feature type="binding site" evidence="1">
    <location>
        <position position="192"/>
    </location>
    <ligand>
        <name>3-phosphoshikimate</name>
        <dbReference type="ChEBI" id="CHEBI:145989"/>
    </ligand>
</feature>
<evidence type="ECO:0000259" key="3">
    <source>
        <dbReference type="Pfam" id="PF00275"/>
    </source>
</evidence>
<dbReference type="PANTHER" id="PTHR21090:SF5">
    <property type="entry name" value="PENTAFUNCTIONAL AROM POLYPEPTIDE"/>
    <property type="match status" value="1"/>
</dbReference>
<dbReference type="CDD" id="cd01556">
    <property type="entry name" value="EPSP_synthase"/>
    <property type="match status" value="1"/>
</dbReference>
<dbReference type="Proteomes" id="UP000693672">
    <property type="component" value="Unassembled WGS sequence"/>
</dbReference>
<evidence type="ECO:0000256" key="1">
    <source>
        <dbReference type="HAMAP-Rule" id="MF_00210"/>
    </source>
</evidence>
<feature type="binding site" evidence="1">
    <location>
        <position position="116"/>
    </location>
    <ligand>
        <name>phosphoenolpyruvate</name>
        <dbReference type="ChEBI" id="CHEBI:58702"/>
    </ligand>
</feature>
<feature type="region of interest" description="Disordered" evidence="2">
    <location>
        <begin position="1"/>
        <end position="35"/>
    </location>
</feature>
<feature type="binding site" evidence="1">
    <location>
        <position position="408"/>
    </location>
    <ligand>
        <name>phosphoenolpyruvate</name>
        <dbReference type="ChEBI" id="CHEBI:58702"/>
    </ligand>
</feature>
<evidence type="ECO:0000313" key="5">
    <source>
        <dbReference type="Proteomes" id="UP000693672"/>
    </source>
</evidence>
<feature type="binding site" evidence="1">
    <location>
        <position position="433"/>
    </location>
    <ligand>
        <name>phosphoenolpyruvate</name>
        <dbReference type="ChEBI" id="CHEBI:58702"/>
    </ligand>
</feature>
<dbReference type="GO" id="GO:0009073">
    <property type="term" value="P:aromatic amino acid family biosynthetic process"/>
    <property type="evidence" value="ECO:0007669"/>
    <property type="project" value="UniProtKB-KW"/>
</dbReference>
<feature type="binding site" evidence="1">
    <location>
        <position position="45"/>
    </location>
    <ligand>
        <name>3-phosphoshikimate</name>
        <dbReference type="ChEBI" id="CHEBI:145989"/>
    </ligand>
</feature>
<comment type="subunit">
    <text evidence="1">Monomer.</text>
</comment>
<gene>
    <name evidence="4" type="primary">aroA_2</name>
    <name evidence="1" type="synonym">aroA</name>
    <name evidence="4" type="ORF">PAESOLCIP111_06027</name>
</gene>
<keyword evidence="5" id="KW-1185">Reference proteome</keyword>
<organism evidence="4 5">
    <name type="scientific">Paenibacillus solanacearum</name>
    <dbReference type="NCBI Taxonomy" id="2048548"/>
    <lineage>
        <taxon>Bacteria</taxon>
        <taxon>Bacillati</taxon>
        <taxon>Bacillota</taxon>
        <taxon>Bacilli</taxon>
        <taxon>Bacillales</taxon>
        <taxon>Paenibacillaceae</taxon>
        <taxon>Paenibacillus</taxon>
    </lineage>
</organism>
<comment type="pathway">
    <text evidence="1">Metabolic intermediate biosynthesis; chorismate biosynthesis; chorismate from D-erythrose 4-phosphate and phosphoenolpyruvate: step 6/7.</text>
</comment>
<dbReference type="GO" id="GO:0008652">
    <property type="term" value="P:amino acid biosynthetic process"/>
    <property type="evidence" value="ECO:0007669"/>
    <property type="project" value="UniProtKB-KW"/>
</dbReference>
<feature type="binding site" evidence="1">
    <location>
        <position position="145"/>
    </location>
    <ligand>
        <name>phosphoenolpyruvate</name>
        <dbReference type="ChEBI" id="CHEBI:58702"/>
    </ligand>
</feature>
<dbReference type="InterPro" id="IPR006264">
    <property type="entry name" value="EPSP_synthase"/>
</dbReference>
<comment type="caution">
    <text evidence="4">The sequence shown here is derived from an EMBL/GenBank/DDBJ whole genome shotgun (WGS) entry which is preliminary data.</text>
</comment>
<protein>
    <recommendedName>
        <fullName evidence="1">3-phosphoshikimate 1-carboxyvinyltransferase</fullName>
        <ecNumber evidence="1">2.5.1.19</ecNumber>
    </recommendedName>
    <alternativeName>
        <fullName evidence="1">5-enolpyruvylshikimate-3-phosphate synthase</fullName>
        <shortName evidence="1">EPSP synthase</shortName>
        <shortName evidence="1">EPSPS</shortName>
    </alternativeName>
</protein>
<feature type="compositionally biased region" description="Basic and acidic residues" evidence="2">
    <location>
        <begin position="1"/>
        <end position="14"/>
    </location>
</feature>
<dbReference type="InterPro" id="IPR023193">
    <property type="entry name" value="EPSP_synthase_CS"/>
</dbReference>
<comment type="similarity">
    <text evidence="1">Belongs to the EPSP synthase family.</text>
</comment>
<sequence length="464" mass="49582">MDHSNIHEPDREARSPWSRYNDSESVEISPPSLPMNADITVPGSKSMTNRALLMAALAKGTSRLAGILQSDDSHWCMSALRELGVAVELEGDTAVVHGAVGSWPNRSGSLYVGSAGTVARFLPAALMAAASGTWRLRGSSRMSERPLAPLLDALAGQGAEIAYDGTRGCLPFTLRSSGLSGGEAVLPGAVSSQFISGLLLAAPYARKPLTIRIDGPVVQRDYVEMTIDMMKSFGVEPIVADEGRTIVVEPGIYSGRSLALEPDVSTCSYFWALAALTNGRVRIHGIHSNTRQPDIEILNVLERMGCTVTKSGDAIEVIGTERLRGGCTISMKTWSDQTLTIAALAPFADGPVTLTDAAHIRHHECDRLAAICQELRKLGIRVEEHPDGLTVHPGVPQPALLDPHDDHRMAMALSLIGAKVAGVRIADPGCVSKTCPDYFDRLRELGVAVVFEERPDAISAHGTE</sequence>
<feature type="domain" description="Enolpyruvate transferase" evidence="3">
    <location>
        <begin position="34"/>
        <end position="442"/>
    </location>
</feature>
<dbReference type="NCBIfam" id="TIGR01356">
    <property type="entry name" value="aroA"/>
    <property type="match status" value="1"/>
</dbReference>
<feature type="binding site" evidence="1">
    <location>
        <position position="193"/>
    </location>
    <ligand>
        <name>phosphoenolpyruvate</name>
        <dbReference type="ChEBI" id="CHEBI:58702"/>
    </ligand>
</feature>
<keyword evidence="1" id="KW-0057">Aromatic amino acid biosynthesis</keyword>
<feature type="binding site" evidence="1">
    <location>
        <position position="45"/>
    </location>
    <ligand>
        <name>phosphoenolpyruvate</name>
        <dbReference type="ChEBI" id="CHEBI:58702"/>
    </ligand>
</feature>
<comment type="function">
    <text evidence="1">Catalyzes the transfer of the enolpyruvyl moiety of phosphoenolpyruvate (PEP) to the 5-hydroxyl of shikimate-3-phosphate (S3P) to produce enolpyruvyl shikimate-3-phosphate and inorganic phosphate.</text>
</comment>
<comment type="catalytic activity">
    <reaction evidence="1">
        <text>3-phosphoshikimate + phosphoenolpyruvate = 5-O-(1-carboxyvinyl)-3-phosphoshikimate + phosphate</text>
        <dbReference type="Rhea" id="RHEA:21256"/>
        <dbReference type="ChEBI" id="CHEBI:43474"/>
        <dbReference type="ChEBI" id="CHEBI:57701"/>
        <dbReference type="ChEBI" id="CHEBI:58702"/>
        <dbReference type="ChEBI" id="CHEBI:145989"/>
        <dbReference type="EC" id="2.5.1.19"/>
    </reaction>
</comment>
<dbReference type="GO" id="GO:0003866">
    <property type="term" value="F:3-phosphoshikimate 1-carboxyvinyltransferase activity"/>
    <property type="evidence" value="ECO:0007669"/>
    <property type="project" value="UniProtKB-UniRule"/>
</dbReference>
<evidence type="ECO:0000313" key="4">
    <source>
        <dbReference type="EMBL" id="CAG7650202.1"/>
    </source>
</evidence>